<dbReference type="InterPro" id="IPR001357">
    <property type="entry name" value="BRCT_dom"/>
</dbReference>
<dbReference type="InterPro" id="IPR036420">
    <property type="entry name" value="BRCT_dom_sf"/>
</dbReference>
<dbReference type="Gene3D" id="3.40.50.10190">
    <property type="entry name" value="BRCT domain"/>
    <property type="match status" value="1"/>
</dbReference>
<proteinExistence type="predicted"/>
<evidence type="ECO:0000259" key="1">
    <source>
        <dbReference type="Pfam" id="PF00533"/>
    </source>
</evidence>
<name>A0ABT8D990_9RHOB</name>
<dbReference type="EMBL" id="JAUFRC010000001">
    <property type="protein sequence ID" value="MDN3713344.1"/>
    <property type="molecule type" value="Genomic_DNA"/>
</dbReference>
<sequence length="98" mass="10083">MSREANPLGPLAGSCAVFTGALTISRTQAADLAAAAGIRVTTSVSKKVTLLVVGDQDLSLLAGHEKSSKHRKAEELAAEGHAIRIIGEAEFIALVSTD</sequence>
<evidence type="ECO:0000313" key="2">
    <source>
        <dbReference type="EMBL" id="MDN3713344.1"/>
    </source>
</evidence>
<accession>A0ABT8D990</accession>
<reference evidence="3" key="1">
    <citation type="journal article" date="2019" name="Int. J. Syst. Evol. Microbiol.">
        <title>The Global Catalogue of Microorganisms (GCM) 10K type strain sequencing project: providing services to taxonomists for standard genome sequencing and annotation.</title>
        <authorList>
            <consortium name="The Broad Institute Genomics Platform"/>
            <consortium name="The Broad Institute Genome Sequencing Center for Infectious Disease"/>
            <person name="Wu L."/>
            <person name="Ma J."/>
        </authorList>
    </citation>
    <scope>NUCLEOTIDE SEQUENCE [LARGE SCALE GENOMIC DNA]</scope>
    <source>
        <strain evidence="3">CECT 8482</strain>
    </source>
</reference>
<evidence type="ECO:0000313" key="3">
    <source>
        <dbReference type="Proteomes" id="UP001243846"/>
    </source>
</evidence>
<dbReference type="SUPFAM" id="SSF52113">
    <property type="entry name" value="BRCT domain"/>
    <property type="match status" value="1"/>
</dbReference>
<dbReference type="Proteomes" id="UP001243846">
    <property type="component" value="Unassembled WGS sequence"/>
</dbReference>
<protein>
    <submittedName>
        <fullName evidence="2">BRCT domain-containing protein</fullName>
    </submittedName>
</protein>
<gene>
    <name evidence="2" type="ORF">QWZ10_19355</name>
</gene>
<comment type="caution">
    <text evidence="2">The sequence shown here is derived from an EMBL/GenBank/DDBJ whole genome shotgun (WGS) entry which is preliminary data.</text>
</comment>
<organism evidence="2 3">
    <name type="scientific">Paracoccus cavernae</name>
    <dbReference type="NCBI Taxonomy" id="1571207"/>
    <lineage>
        <taxon>Bacteria</taxon>
        <taxon>Pseudomonadati</taxon>
        <taxon>Pseudomonadota</taxon>
        <taxon>Alphaproteobacteria</taxon>
        <taxon>Rhodobacterales</taxon>
        <taxon>Paracoccaceae</taxon>
        <taxon>Paracoccus</taxon>
    </lineage>
</organism>
<keyword evidence="3" id="KW-1185">Reference proteome</keyword>
<dbReference type="PROSITE" id="PS51257">
    <property type="entry name" value="PROKAR_LIPOPROTEIN"/>
    <property type="match status" value="1"/>
</dbReference>
<feature type="domain" description="BRCT" evidence="1">
    <location>
        <begin position="9"/>
        <end position="76"/>
    </location>
</feature>
<dbReference type="CDD" id="cd17748">
    <property type="entry name" value="BRCT_DNA_ligase_like"/>
    <property type="match status" value="1"/>
</dbReference>
<dbReference type="Pfam" id="PF00533">
    <property type="entry name" value="BRCT"/>
    <property type="match status" value="1"/>
</dbReference>